<protein>
    <submittedName>
        <fullName evidence="8">Lysophospholipid acyltransferase family protein</fullName>
    </submittedName>
</protein>
<keyword evidence="9" id="KW-1185">Reference proteome</keyword>
<keyword evidence="3" id="KW-0808">Transferase</keyword>
<evidence type="ECO:0000313" key="8">
    <source>
        <dbReference type="EMBL" id="MDC0747147.1"/>
    </source>
</evidence>
<evidence type="ECO:0000256" key="1">
    <source>
        <dbReference type="ARBA" id="ARBA00005189"/>
    </source>
</evidence>
<dbReference type="SUPFAM" id="SSF69593">
    <property type="entry name" value="Glycerol-3-phosphate (1)-acyltransferase"/>
    <property type="match status" value="1"/>
</dbReference>
<feature type="domain" description="Phospholipid/glycerol acyltransferase" evidence="7">
    <location>
        <begin position="72"/>
        <end position="188"/>
    </location>
</feature>
<accession>A0ABT5F1V8</accession>
<feature type="transmembrane region" description="Helical" evidence="6">
    <location>
        <begin position="104"/>
        <end position="122"/>
    </location>
</feature>
<dbReference type="PANTHER" id="PTHR10434:SF64">
    <property type="entry name" value="1-ACYL-SN-GLYCEROL-3-PHOSPHATE ACYLTRANSFERASE-RELATED"/>
    <property type="match status" value="1"/>
</dbReference>
<organism evidence="8 9">
    <name type="scientific">Polyangium mundeleinium</name>
    <dbReference type="NCBI Taxonomy" id="2995306"/>
    <lineage>
        <taxon>Bacteria</taxon>
        <taxon>Pseudomonadati</taxon>
        <taxon>Myxococcota</taxon>
        <taxon>Polyangia</taxon>
        <taxon>Polyangiales</taxon>
        <taxon>Polyangiaceae</taxon>
        <taxon>Polyangium</taxon>
    </lineage>
</organism>
<evidence type="ECO:0000313" key="9">
    <source>
        <dbReference type="Proteomes" id="UP001221411"/>
    </source>
</evidence>
<dbReference type="SMART" id="SM00563">
    <property type="entry name" value="PlsC"/>
    <property type="match status" value="1"/>
</dbReference>
<keyword evidence="6" id="KW-0812">Transmembrane</keyword>
<keyword evidence="5 8" id="KW-0012">Acyltransferase</keyword>
<dbReference type="CDD" id="cd07989">
    <property type="entry name" value="LPLAT_AGPAT-like"/>
    <property type="match status" value="1"/>
</dbReference>
<sequence length="250" mass="27223">MSLKRIRGVVALVLTILFVTALSPLFVLVRLLFGRRAAAEGLGAWAASVVLRLSGVSVEVRAPVVPLPERRVVYVSNHTSSIDLFVLLSLRLPRAWFFMKRGAWVFPPGALVAVCVGTFFTVPQTYTEKRRKLFAAACEVLRKTGDAVYLSPEGTRVVSGGVGPFNKGAFHLAAALGAPMVPLHLEIPRAENPGKSWVMTRTRVIVHVLPEIDTSGWRPETAREHADHVRGVFQAFEAEIAAPNPDRAAA</sequence>
<gene>
    <name evidence="8" type="ORF">POL67_37810</name>
</gene>
<comment type="pathway">
    <text evidence="1">Lipid metabolism.</text>
</comment>
<evidence type="ECO:0000256" key="5">
    <source>
        <dbReference type="ARBA" id="ARBA00023315"/>
    </source>
</evidence>
<dbReference type="EMBL" id="JAQNDO010000001">
    <property type="protein sequence ID" value="MDC0747147.1"/>
    <property type="molecule type" value="Genomic_DNA"/>
</dbReference>
<dbReference type="Proteomes" id="UP001221411">
    <property type="component" value="Unassembled WGS sequence"/>
</dbReference>
<dbReference type="GO" id="GO:0016746">
    <property type="term" value="F:acyltransferase activity"/>
    <property type="evidence" value="ECO:0007669"/>
    <property type="project" value="UniProtKB-KW"/>
</dbReference>
<name>A0ABT5F1V8_9BACT</name>
<dbReference type="Pfam" id="PF01553">
    <property type="entry name" value="Acyltransferase"/>
    <property type="match status" value="1"/>
</dbReference>
<evidence type="ECO:0000256" key="3">
    <source>
        <dbReference type="ARBA" id="ARBA00022679"/>
    </source>
</evidence>
<keyword evidence="2" id="KW-0444">Lipid biosynthesis</keyword>
<keyword evidence="6" id="KW-1133">Transmembrane helix</keyword>
<keyword evidence="4" id="KW-0443">Lipid metabolism</keyword>
<keyword evidence="6" id="KW-0472">Membrane</keyword>
<dbReference type="PANTHER" id="PTHR10434">
    <property type="entry name" value="1-ACYL-SN-GLYCEROL-3-PHOSPHATE ACYLTRANSFERASE"/>
    <property type="match status" value="1"/>
</dbReference>
<evidence type="ECO:0000259" key="7">
    <source>
        <dbReference type="SMART" id="SM00563"/>
    </source>
</evidence>
<evidence type="ECO:0000256" key="4">
    <source>
        <dbReference type="ARBA" id="ARBA00023098"/>
    </source>
</evidence>
<evidence type="ECO:0000256" key="6">
    <source>
        <dbReference type="SAM" id="Phobius"/>
    </source>
</evidence>
<reference evidence="8 9" key="1">
    <citation type="submission" date="2022-11" db="EMBL/GenBank/DDBJ databases">
        <title>Minimal conservation of predation-associated metabolite biosynthetic gene clusters underscores biosynthetic potential of Myxococcota including descriptions for ten novel species: Archangium lansinium sp. nov., Myxococcus landrumus sp. nov., Nannocystis bai.</title>
        <authorList>
            <person name="Ahearne A."/>
            <person name="Stevens C."/>
            <person name="Dowd S."/>
        </authorList>
    </citation>
    <scope>NUCLEOTIDE SEQUENCE [LARGE SCALE GENOMIC DNA]</scope>
    <source>
        <strain evidence="8 9">RJM3</strain>
    </source>
</reference>
<evidence type="ECO:0000256" key="2">
    <source>
        <dbReference type="ARBA" id="ARBA00022516"/>
    </source>
</evidence>
<comment type="caution">
    <text evidence="8">The sequence shown here is derived from an EMBL/GenBank/DDBJ whole genome shotgun (WGS) entry which is preliminary data.</text>
</comment>
<dbReference type="RefSeq" id="WP_271925509.1">
    <property type="nucleotide sequence ID" value="NZ_JAQNDO010000001.1"/>
</dbReference>
<proteinExistence type="predicted"/>
<feature type="transmembrane region" description="Helical" evidence="6">
    <location>
        <begin position="9"/>
        <end position="29"/>
    </location>
</feature>
<dbReference type="InterPro" id="IPR002123">
    <property type="entry name" value="Plipid/glycerol_acylTrfase"/>
</dbReference>